<feature type="transmembrane region" description="Helical" evidence="19">
    <location>
        <begin position="89"/>
        <end position="110"/>
    </location>
</feature>
<keyword evidence="18" id="KW-0479">Metal-binding</keyword>
<comment type="subcellular location">
    <subcellularLocation>
        <location evidence="1">Cell membrane</location>
        <topology evidence="1">Multi-pass membrane protein</topology>
    </subcellularLocation>
</comment>
<dbReference type="Proteomes" id="UP000276568">
    <property type="component" value="Unassembled WGS sequence"/>
</dbReference>
<accession>A0A3N0I418</accession>
<evidence type="ECO:0000256" key="8">
    <source>
        <dbReference type="ARBA" id="ARBA00022777"/>
    </source>
</evidence>
<gene>
    <name evidence="20" type="ORF">EDX97_04100</name>
</gene>
<evidence type="ECO:0000256" key="16">
    <source>
        <dbReference type="PIRSR" id="PIRSR600829-2"/>
    </source>
</evidence>
<dbReference type="OrthoDB" id="9789934at2"/>
<feature type="binding site" evidence="17">
    <location>
        <position position="10"/>
    </location>
    <ligand>
        <name>ATP</name>
        <dbReference type="ChEBI" id="CHEBI:30616"/>
    </ligand>
</feature>
<dbReference type="InterPro" id="IPR033717">
    <property type="entry name" value="UDPK"/>
</dbReference>
<evidence type="ECO:0000256" key="3">
    <source>
        <dbReference type="ARBA" id="ARBA00022475"/>
    </source>
</evidence>
<keyword evidence="5" id="KW-0808">Transferase</keyword>
<keyword evidence="9 17" id="KW-0067">ATP-binding</keyword>
<sequence length="114" mass="13229">MKWFLGRFYYAYCGFLTCLKDRSIRYQMIFGLIVILCGFLFHLNQEEWLKVIWCIGLVIAAEVTNSCIERCVDYISLKRDPRAKRIKDMAAFGVLIISICAAITGLMIFVPKIF</sequence>
<proteinExistence type="inferred from homology"/>
<keyword evidence="6 19" id="KW-0812">Transmembrane</keyword>
<keyword evidence="11" id="KW-0443">Lipid metabolism</keyword>
<dbReference type="InterPro" id="IPR000829">
    <property type="entry name" value="DAGK"/>
</dbReference>
<evidence type="ECO:0000313" key="21">
    <source>
        <dbReference type="Proteomes" id="UP000276568"/>
    </source>
</evidence>
<evidence type="ECO:0000256" key="1">
    <source>
        <dbReference type="ARBA" id="ARBA00004651"/>
    </source>
</evidence>
<keyword evidence="8 20" id="KW-0418">Kinase</keyword>
<dbReference type="GO" id="GO:0046872">
    <property type="term" value="F:metal ion binding"/>
    <property type="evidence" value="ECO:0007669"/>
    <property type="project" value="UniProtKB-KW"/>
</dbReference>
<keyword evidence="3" id="KW-1003">Cell membrane</keyword>
<dbReference type="EMBL" id="RJQC01000001">
    <property type="protein sequence ID" value="RNM31743.1"/>
    <property type="molecule type" value="Genomic_DNA"/>
</dbReference>
<keyword evidence="10 19" id="KW-1133">Transmembrane helix</keyword>
<dbReference type="GO" id="GO:0005524">
    <property type="term" value="F:ATP binding"/>
    <property type="evidence" value="ECO:0007669"/>
    <property type="project" value="UniProtKB-KW"/>
</dbReference>
<evidence type="ECO:0000256" key="12">
    <source>
        <dbReference type="ARBA" id="ARBA00023136"/>
    </source>
</evidence>
<feature type="binding site" evidence="17">
    <location>
        <position position="69"/>
    </location>
    <ligand>
        <name>ATP</name>
        <dbReference type="ChEBI" id="CHEBI:30616"/>
    </ligand>
</feature>
<name>A0A3N0I418_9FIRM</name>
<feature type="active site" description="Proton acceptor" evidence="15">
    <location>
        <position position="62"/>
    </location>
</feature>
<evidence type="ECO:0000256" key="15">
    <source>
        <dbReference type="PIRSR" id="PIRSR600829-1"/>
    </source>
</evidence>
<comment type="cofactor">
    <cofactor evidence="18">
        <name>Mg(2+)</name>
        <dbReference type="ChEBI" id="CHEBI:18420"/>
    </cofactor>
    <text evidence="18">Mn(2+), Zn(2+), Cd(2+) and Co(2+) support activity to lesser extents.</text>
</comment>
<keyword evidence="18" id="KW-0460">Magnesium</keyword>
<evidence type="ECO:0000256" key="18">
    <source>
        <dbReference type="PIRSR" id="PIRSR600829-4"/>
    </source>
</evidence>
<evidence type="ECO:0000256" key="2">
    <source>
        <dbReference type="ARBA" id="ARBA00005967"/>
    </source>
</evidence>
<comment type="similarity">
    <text evidence="2">Belongs to the bacterial diacylglycerol kinase family.</text>
</comment>
<dbReference type="InterPro" id="IPR036945">
    <property type="entry name" value="DAGK_sf"/>
</dbReference>
<feature type="binding site" evidence="17">
    <location>
        <begin position="87"/>
        <end position="88"/>
    </location>
    <ligand>
        <name>ATP</name>
        <dbReference type="ChEBI" id="CHEBI:30616"/>
    </ligand>
</feature>
<comment type="caution">
    <text evidence="20">The sequence shown here is derived from an EMBL/GenBank/DDBJ whole genome shotgun (WGS) entry which is preliminary data.</text>
</comment>
<protein>
    <submittedName>
        <fullName evidence="20">Diacylglycerol kinase family protein</fullName>
    </submittedName>
</protein>
<dbReference type="Pfam" id="PF01219">
    <property type="entry name" value="DAGK_prokar"/>
    <property type="match status" value="1"/>
</dbReference>
<dbReference type="RefSeq" id="WP_128519903.1">
    <property type="nucleotide sequence ID" value="NZ_CAUWBR010000017.1"/>
</dbReference>
<evidence type="ECO:0000256" key="6">
    <source>
        <dbReference type="ARBA" id="ARBA00022692"/>
    </source>
</evidence>
<evidence type="ECO:0000256" key="14">
    <source>
        <dbReference type="ARBA" id="ARBA00023264"/>
    </source>
</evidence>
<keyword evidence="4" id="KW-0444">Lipid biosynthesis</keyword>
<evidence type="ECO:0000256" key="9">
    <source>
        <dbReference type="ARBA" id="ARBA00022840"/>
    </source>
</evidence>
<feature type="binding site" evidence="18">
    <location>
        <position position="69"/>
    </location>
    <ligand>
        <name>a divalent metal cation</name>
        <dbReference type="ChEBI" id="CHEBI:60240"/>
    </ligand>
</feature>
<evidence type="ECO:0000256" key="7">
    <source>
        <dbReference type="ARBA" id="ARBA00022741"/>
    </source>
</evidence>
<evidence type="ECO:0000313" key="20">
    <source>
        <dbReference type="EMBL" id="RNM31743.1"/>
    </source>
</evidence>
<evidence type="ECO:0000256" key="19">
    <source>
        <dbReference type="SAM" id="Phobius"/>
    </source>
</evidence>
<dbReference type="PANTHER" id="PTHR34299:SF1">
    <property type="entry name" value="DIACYLGLYCEROL KINASE"/>
    <property type="match status" value="1"/>
</dbReference>
<feature type="transmembrane region" description="Helical" evidence="19">
    <location>
        <begin position="24"/>
        <end position="42"/>
    </location>
</feature>
<evidence type="ECO:0000256" key="4">
    <source>
        <dbReference type="ARBA" id="ARBA00022516"/>
    </source>
</evidence>
<evidence type="ECO:0000256" key="13">
    <source>
        <dbReference type="ARBA" id="ARBA00023209"/>
    </source>
</evidence>
<dbReference type="CDD" id="cd14265">
    <property type="entry name" value="UDPK_IM_like"/>
    <property type="match status" value="1"/>
</dbReference>
<organism evidence="20 21">
    <name type="scientific">Absicoccus porci</name>
    <dbReference type="NCBI Taxonomy" id="2486576"/>
    <lineage>
        <taxon>Bacteria</taxon>
        <taxon>Bacillati</taxon>
        <taxon>Bacillota</taxon>
        <taxon>Erysipelotrichia</taxon>
        <taxon>Erysipelotrichales</taxon>
        <taxon>Erysipelotrichaceae</taxon>
        <taxon>Absicoccus</taxon>
    </lineage>
</organism>
<dbReference type="AlphaFoldDB" id="A0A3N0I418"/>
<dbReference type="GO" id="GO:0008654">
    <property type="term" value="P:phospholipid biosynthetic process"/>
    <property type="evidence" value="ECO:0007669"/>
    <property type="project" value="UniProtKB-KW"/>
</dbReference>
<keyword evidence="21" id="KW-1185">Reference proteome</keyword>
<evidence type="ECO:0000256" key="10">
    <source>
        <dbReference type="ARBA" id="ARBA00022989"/>
    </source>
</evidence>
<dbReference type="PANTHER" id="PTHR34299">
    <property type="entry name" value="DIACYLGLYCEROL KINASE"/>
    <property type="match status" value="1"/>
</dbReference>
<dbReference type="Gene3D" id="1.10.287.3610">
    <property type="match status" value="1"/>
</dbReference>
<keyword evidence="12 19" id="KW-0472">Membrane</keyword>
<dbReference type="GO" id="GO:0016301">
    <property type="term" value="F:kinase activity"/>
    <property type="evidence" value="ECO:0007669"/>
    <property type="project" value="UniProtKB-KW"/>
</dbReference>
<keyword evidence="13" id="KW-0594">Phospholipid biosynthesis</keyword>
<reference evidence="20 21" key="1">
    <citation type="submission" date="2018-11" db="EMBL/GenBank/DDBJ databases">
        <title>Clostridium sp. nov., a member of the family Erysipelotrichaceae isolated from pig faeces.</title>
        <authorList>
            <person name="Chang Y.-H."/>
        </authorList>
    </citation>
    <scope>NUCLEOTIDE SEQUENCE [LARGE SCALE GENOMIC DNA]</scope>
    <source>
        <strain evidence="20 21">YH-panp20</strain>
    </source>
</reference>
<keyword evidence="7 17" id="KW-0547">Nucleotide-binding</keyword>
<keyword evidence="14" id="KW-1208">Phospholipid metabolism</keyword>
<evidence type="ECO:0000256" key="11">
    <source>
        <dbReference type="ARBA" id="ARBA00023098"/>
    </source>
</evidence>
<evidence type="ECO:0000256" key="17">
    <source>
        <dbReference type="PIRSR" id="PIRSR600829-3"/>
    </source>
</evidence>
<evidence type="ECO:0000256" key="5">
    <source>
        <dbReference type="ARBA" id="ARBA00022679"/>
    </source>
</evidence>
<dbReference type="GO" id="GO:0005886">
    <property type="term" value="C:plasma membrane"/>
    <property type="evidence" value="ECO:0007669"/>
    <property type="project" value="UniProtKB-SubCell"/>
</dbReference>
<feature type="binding site" evidence="16">
    <location>
        <position position="62"/>
    </location>
    <ligand>
        <name>substrate</name>
    </ligand>
</feature>